<dbReference type="Gene3D" id="3.40.50.1000">
    <property type="entry name" value="HAD superfamily/HAD-like"/>
    <property type="match status" value="1"/>
</dbReference>
<protein>
    <submittedName>
        <fullName evidence="1">Cof-type HAD-IIB family hydrolase</fullName>
    </submittedName>
</protein>
<gene>
    <name evidence="1" type="ORF">GLO26_09085</name>
</gene>
<accession>A0ABR7TES1</accession>
<dbReference type="GO" id="GO:0016787">
    <property type="term" value="F:hydrolase activity"/>
    <property type="evidence" value="ECO:0007669"/>
    <property type="project" value="UniProtKB-KW"/>
</dbReference>
<dbReference type="PROSITE" id="PS01228">
    <property type="entry name" value="COF_1"/>
    <property type="match status" value="1"/>
</dbReference>
<keyword evidence="2" id="KW-1185">Reference proteome</keyword>
<dbReference type="InterPro" id="IPR036412">
    <property type="entry name" value="HAD-like_sf"/>
</dbReference>
<proteinExistence type="predicted"/>
<comment type="caution">
    <text evidence="1">The sequence shown here is derived from an EMBL/GenBank/DDBJ whole genome shotgun (WGS) entry which is preliminary data.</text>
</comment>
<dbReference type="InterPro" id="IPR000150">
    <property type="entry name" value="Cof"/>
</dbReference>
<dbReference type="SUPFAM" id="SSF56784">
    <property type="entry name" value="HAD-like"/>
    <property type="match status" value="1"/>
</dbReference>
<dbReference type="CDD" id="cd07516">
    <property type="entry name" value="HAD_Pase"/>
    <property type="match status" value="1"/>
</dbReference>
<dbReference type="InterPro" id="IPR023214">
    <property type="entry name" value="HAD_sf"/>
</dbReference>
<name>A0ABR7TES1_9LACT</name>
<dbReference type="RefSeq" id="WP_187949064.1">
    <property type="nucleotide sequence ID" value="NZ_WNJQ01000008.1"/>
</dbReference>
<sequence length="269" mass="30174">MIKLIAIDMDGTLLNEHHLVTEKVKQAIKKASEAGIKIVLCTGRPVHAVYDYFKELDLPQDEEDYVISLNGTVVQKTTDWEIVYSHQLDHSQLKRAEKLIEPFKMNFTYFDEKNYYYTGEATEMLQFDADLLGMEAIHLPLEELSPELTIFKAMYVAEEAELNHLTASMPAFIAENFYPIRSLSYVFELLPQGANKGEALTGLATKLGFTKEEVMAIGDGENDIDMMKAAGTSVAMGNAVDSIKQIAKHVSKSNQEDGVAHAIYEWALK</sequence>
<dbReference type="PANTHER" id="PTHR10000">
    <property type="entry name" value="PHOSPHOSERINE PHOSPHATASE"/>
    <property type="match status" value="1"/>
</dbReference>
<evidence type="ECO:0000313" key="2">
    <source>
        <dbReference type="Proteomes" id="UP000638836"/>
    </source>
</evidence>
<keyword evidence="1" id="KW-0378">Hydrolase</keyword>
<dbReference type="EMBL" id="WNJQ01000008">
    <property type="protein sequence ID" value="MBC9825968.1"/>
    <property type="molecule type" value="Genomic_DNA"/>
</dbReference>
<dbReference type="InterPro" id="IPR006379">
    <property type="entry name" value="HAD-SF_hydro_IIB"/>
</dbReference>
<evidence type="ECO:0000313" key="1">
    <source>
        <dbReference type="EMBL" id="MBC9825968.1"/>
    </source>
</evidence>
<dbReference type="Gene3D" id="3.30.1240.10">
    <property type="match status" value="1"/>
</dbReference>
<organism evidence="1 2">
    <name type="scientific">Carnobacterium inhibens</name>
    <dbReference type="NCBI Taxonomy" id="147709"/>
    <lineage>
        <taxon>Bacteria</taxon>
        <taxon>Bacillati</taxon>
        <taxon>Bacillota</taxon>
        <taxon>Bacilli</taxon>
        <taxon>Lactobacillales</taxon>
        <taxon>Carnobacteriaceae</taxon>
        <taxon>Carnobacterium</taxon>
    </lineage>
</organism>
<reference evidence="1 2" key="1">
    <citation type="journal article" date="2020" name="Microorganisms">
        <title>New Insight into Antimicrobial Compounds from Food and Marine-Sourced Carnobacterium Species through Phenotype and Genome Analyses.</title>
        <authorList>
            <person name="Begrem S."/>
            <person name="Ivaniuk F."/>
            <person name="Gigout-Chevalier F."/>
            <person name="Kolypczuk L."/>
            <person name="Bonnetot S."/>
            <person name="Leroi F."/>
            <person name="Grovel O."/>
            <person name="Delbarre-Ladrat C."/>
            <person name="Passerini D."/>
        </authorList>
    </citation>
    <scope>NUCLEOTIDE SEQUENCE [LARGE SCALE GENOMIC DNA]</scope>
    <source>
        <strain evidence="1 2">MIP2551</strain>
    </source>
</reference>
<dbReference type="NCBIfam" id="TIGR00099">
    <property type="entry name" value="Cof-subfamily"/>
    <property type="match status" value="1"/>
</dbReference>
<dbReference type="SFLD" id="SFLDG01144">
    <property type="entry name" value="C2.B.4:_PGP_Like"/>
    <property type="match status" value="1"/>
</dbReference>
<dbReference type="NCBIfam" id="TIGR01484">
    <property type="entry name" value="HAD-SF-IIB"/>
    <property type="match status" value="1"/>
</dbReference>
<dbReference type="Pfam" id="PF08282">
    <property type="entry name" value="Hydrolase_3"/>
    <property type="match status" value="1"/>
</dbReference>
<dbReference type="Proteomes" id="UP000638836">
    <property type="component" value="Unassembled WGS sequence"/>
</dbReference>
<dbReference type="PANTHER" id="PTHR10000:SF8">
    <property type="entry name" value="HAD SUPERFAMILY HYDROLASE-LIKE, TYPE 3"/>
    <property type="match status" value="1"/>
</dbReference>
<dbReference type="SFLD" id="SFLDS00003">
    <property type="entry name" value="Haloacid_Dehalogenase"/>
    <property type="match status" value="1"/>
</dbReference>
<dbReference type="PROSITE" id="PS01229">
    <property type="entry name" value="COF_2"/>
    <property type="match status" value="1"/>
</dbReference>
<dbReference type="SFLD" id="SFLDG01140">
    <property type="entry name" value="C2.B:_Phosphomannomutase_and_P"/>
    <property type="match status" value="1"/>
</dbReference>